<dbReference type="VEuPathDB" id="VectorBase:HLOH_044061"/>
<evidence type="ECO:0000313" key="2">
    <source>
        <dbReference type="EMBL" id="KAH9370040.1"/>
    </source>
</evidence>
<dbReference type="EMBL" id="JABSTR010000005">
    <property type="protein sequence ID" value="KAH9370040.1"/>
    <property type="molecule type" value="Genomic_DNA"/>
</dbReference>
<gene>
    <name evidence="2" type="ORF">HPB48_001917</name>
</gene>
<feature type="region of interest" description="Disordered" evidence="1">
    <location>
        <begin position="1"/>
        <end position="47"/>
    </location>
</feature>
<dbReference type="GO" id="GO:0005634">
    <property type="term" value="C:nucleus"/>
    <property type="evidence" value="ECO:0007669"/>
    <property type="project" value="TreeGrafter"/>
</dbReference>
<sequence>MKDPPPGACCASAVDGGQQPGAQPQQQQQPGALSGAAPPAGGFDDDYNEWELGIGDLIIDLDADIEKSNDHPMASSAATAAASPPVEHQVGAIVGSAIVGTRKARLY</sequence>
<dbReference type="PANTHER" id="PTHR21564:SF5">
    <property type="entry name" value="SCRIBBLER, ISOFORM J"/>
    <property type="match status" value="1"/>
</dbReference>
<dbReference type="PANTHER" id="PTHR21564">
    <property type="entry name" value="BRAKELESS PROTEIN"/>
    <property type="match status" value="1"/>
</dbReference>
<accession>A0A9J6G689</accession>
<name>A0A9J6G689_HAELO</name>
<feature type="compositionally biased region" description="Low complexity" evidence="1">
    <location>
        <begin position="16"/>
        <end position="42"/>
    </location>
</feature>
<evidence type="ECO:0000313" key="3">
    <source>
        <dbReference type="Proteomes" id="UP000821853"/>
    </source>
</evidence>
<organism evidence="2 3">
    <name type="scientific">Haemaphysalis longicornis</name>
    <name type="common">Bush tick</name>
    <dbReference type="NCBI Taxonomy" id="44386"/>
    <lineage>
        <taxon>Eukaryota</taxon>
        <taxon>Metazoa</taxon>
        <taxon>Ecdysozoa</taxon>
        <taxon>Arthropoda</taxon>
        <taxon>Chelicerata</taxon>
        <taxon>Arachnida</taxon>
        <taxon>Acari</taxon>
        <taxon>Parasitiformes</taxon>
        <taxon>Ixodida</taxon>
        <taxon>Ixodoidea</taxon>
        <taxon>Ixodidae</taxon>
        <taxon>Haemaphysalinae</taxon>
        <taxon>Haemaphysalis</taxon>
    </lineage>
</organism>
<comment type="caution">
    <text evidence="2">The sequence shown here is derived from an EMBL/GenBank/DDBJ whole genome shotgun (WGS) entry which is preliminary data.</text>
</comment>
<keyword evidence="3" id="KW-1185">Reference proteome</keyword>
<dbReference type="Proteomes" id="UP000821853">
    <property type="component" value="Chromosome 3"/>
</dbReference>
<dbReference type="InterPro" id="IPR040010">
    <property type="entry name" value="ZN608/ZN609"/>
</dbReference>
<reference evidence="2 3" key="1">
    <citation type="journal article" date="2020" name="Cell">
        <title>Large-Scale Comparative Analyses of Tick Genomes Elucidate Their Genetic Diversity and Vector Capacities.</title>
        <authorList>
            <consortium name="Tick Genome and Microbiome Consortium (TIGMIC)"/>
            <person name="Jia N."/>
            <person name="Wang J."/>
            <person name="Shi W."/>
            <person name="Du L."/>
            <person name="Sun Y."/>
            <person name="Zhan W."/>
            <person name="Jiang J.F."/>
            <person name="Wang Q."/>
            <person name="Zhang B."/>
            <person name="Ji P."/>
            <person name="Bell-Sakyi L."/>
            <person name="Cui X.M."/>
            <person name="Yuan T.T."/>
            <person name="Jiang B.G."/>
            <person name="Yang W.F."/>
            <person name="Lam T.T."/>
            <person name="Chang Q.C."/>
            <person name="Ding S.J."/>
            <person name="Wang X.J."/>
            <person name="Zhu J.G."/>
            <person name="Ruan X.D."/>
            <person name="Zhao L."/>
            <person name="Wei J.T."/>
            <person name="Ye R.Z."/>
            <person name="Que T.C."/>
            <person name="Du C.H."/>
            <person name="Zhou Y.H."/>
            <person name="Cheng J.X."/>
            <person name="Dai P.F."/>
            <person name="Guo W.B."/>
            <person name="Han X.H."/>
            <person name="Huang E.J."/>
            <person name="Li L.F."/>
            <person name="Wei W."/>
            <person name="Gao Y.C."/>
            <person name="Liu J.Z."/>
            <person name="Shao H.Z."/>
            <person name="Wang X."/>
            <person name="Wang C.C."/>
            <person name="Yang T.C."/>
            <person name="Huo Q.B."/>
            <person name="Li W."/>
            <person name="Chen H.Y."/>
            <person name="Chen S.E."/>
            <person name="Zhou L.G."/>
            <person name="Ni X.B."/>
            <person name="Tian J.H."/>
            <person name="Sheng Y."/>
            <person name="Liu T."/>
            <person name="Pan Y.S."/>
            <person name="Xia L.Y."/>
            <person name="Li J."/>
            <person name="Zhao F."/>
            <person name="Cao W.C."/>
        </authorList>
    </citation>
    <scope>NUCLEOTIDE SEQUENCE [LARGE SCALE GENOMIC DNA]</scope>
    <source>
        <strain evidence="2">HaeL-2018</strain>
    </source>
</reference>
<evidence type="ECO:0000256" key="1">
    <source>
        <dbReference type="SAM" id="MobiDB-lite"/>
    </source>
</evidence>
<dbReference type="AlphaFoldDB" id="A0A9J6G689"/>
<dbReference type="GO" id="GO:0006357">
    <property type="term" value="P:regulation of transcription by RNA polymerase II"/>
    <property type="evidence" value="ECO:0007669"/>
    <property type="project" value="TreeGrafter"/>
</dbReference>
<proteinExistence type="predicted"/>
<protein>
    <submittedName>
        <fullName evidence="2">Uncharacterized protein</fullName>
    </submittedName>
</protein>